<dbReference type="GeneID" id="67006419"/>
<accession>A0A9P3BJI0</accession>
<dbReference type="RefSeq" id="XP_043159627.1">
    <property type="nucleotide sequence ID" value="XM_043303692.1"/>
</dbReference>
<dbReference type="Proteomes" id="UP001043456">
    <property type="component" value="Unassembled WGS sequence"/>
</dbReference>
<dbReference type="GO" id="GO:0005739">
    <property type="term" value="C:mitochondrion"/>
    <property type="evidence" value="ECO:0007669"/>
    <property type="project" value="UniProtKB-SubCell"/>
</dbReference>
<evidence type="ECO:0000256" key="4">
    <source>
        <dbReference type="ARBA" id="ARBA00013566"/>
    </source>
</evidence>
<evidence type="ECO:0000256" key="3">
    <source>
        <dbReference type="ARBA" id="ARBA00010895"/>
    </source>
</evidence>
<keyword evidence="5" id="KW-0809">Transit peptide</keyword>
<evidence type="ECO:0000256" key="2">
    <source>
        <dbReference type="ARBA" id="ARBA00004173"/>
    </source>
</evidence>
<dbReference type="PANTHER" id="PTHR13475">
    <property type="entry name" value="NEUGRIN"/>
    <property type="match status" value="1"/>
</dbReference>
<evidence type="ECO:0000256" key="6">
    <source>
        <dbReference type="SAM" id="MobiDB-lite"/>
    </source>
</evidence>
<comment type="subcellular location">
    <subcellularLocation>
        <location evidence="2">Mitochondrion</location>
    </subcellularLocation>
</comment>
<feature type="region of interest" description="Disordered" evidence="6">
    <location>
        <begin position="64"/>
        <end position="190"/>
    </location>
</feature>
<proteinExistence type="inferred from homology"/>
<organism evidence="7 8">
    <name type="scientific">Aspergillus pseudoviridinutans</name>
    <dbReference type="NCBI Taxonomy" id="1517512"/>
    <lineage>
        <taxon>Eukaryota</taxon>
        <taxon>Fungi</taxon>
        <taxon>Dikarya</taxon>
        <taxon>Ascomycota</taxon>
        <taxon>Pezizomycotina</taxon>
        <taxon>Eurotiomycetes</taxon>
        <taxon>Eurotiomycetidae</taxon>
        <taxon>Eurotiales</taxon>
        <taxon>Aspergillaceae</taxon>
        <taxon>Aspergillus</taxon>
        <taxon>Aspergillus subgen. Fumigati</taxon>
    </lineage>
</organism>
<reference evidence="7 8" key="1">
    <citation type="submission" date="2018-10" db="EMBL/GenBank/DDBJ databases">
        <title>Pan-genome distribution and transcriptional activeness of fungal secondary metabolism genes in Aspergillus section Fumigati.</title>
        <authorList>
            <person name="Takahashi H."/>
            <person name="Umemura M."/>
            <person name="Ninomiya A."/>
            <person name="Kusuya Y."/>
            <person name="Urayama S."/>
            <person name="Shimizu M."/>
            <person name="Watanabe A."/>
            <person name="Kamei K."/>
            <person name="Yaguchi T."/>
            <person name="Hagiwara D."/>
        </authorList>
    </citation>
    <scope>NUCLEOTIDE SEQUENCE [LARGE SCALE GENOMIC DNA]</scope>
    <source>
        <strain evidence="7 8">IFM 55266</strain>
    </source>
</reference>
<dbReference type="AlphaFoldDB" id="A0A9P3BJI0"/>
<sequence>MANSMCLASSRLSLPTLLRNVFRSEFAADLGPRSEYKSLLTVQRPHLAYRRIRGARQFSSLTLADHIPTSSKQPYTPSSAANGSSVPQPDEPAKSGAGEITASGDPSEIVDSSPRADSAKNKKASASEETVGPKPAANKSSDDKKRSQAPRTSGLSVLSKSKKKKEPWQVQKDALKKKFKEGWNPPKKLSPDALEGIRHLHAVAPDRFTTPVLAEQFQVSPEAIRRILKSKWRPSPEETEKRRERWERRHDRIWSQMSELGLRPPKRRADKFSDAKVLYDKPL</sequence>
<keyword evidence="8" id="KW-1185">Reference proteome</keyword>
<evidence type="ECO:0000313" key="7">
    <source>
        <dbReference type="EMBL" id="GIJ88881.1"/>
    </source>
</evidence>
<dbReference type="PANTHER" id="PTHR13475:SF3">
    <property type="entry name" value="NEUGRIN"/>
    <property type="match status" value="1"/>
</dbReference>
<comment type="similarity">
    <text evidence="3">Belongs to the RRG9 family.</text>
</comment>
<evidence type="ECO:0000313" key="8">
    <source>
        <dbReference type="Proteomes" id="UP001043456"/>
    </source>
</evidence>
<evidence type="ECO:0000256" key="1">
    <source>
        <dbReference type="ARBA" id="ARBA00003548"/>
    </source>
</evidence>
<dbReference type="GO" id="GO:0005634">
    <property type="term" value="C:nucleus"/>
    <property type="evidence" value="ECO:0007669"/>
    <property type="project" value="TreeGrafter"/>
</dbReference>
<protein>
    <recommendedName>
        <fullName evidence="4">Required for respiratory growth protein 9, mitochondrial</fullName>
    </recommendedName>
</protein>
<comment type="function">
    <text evidence="1">Required for respiratory activity and maintenance and expression of the mitochondrial genome.</text>
</comment>
<dbReference type="OrthoDB" id="5578174at2759"/>
<feature type="compositionally biased region" description="Polar residues" evidence="6">
    <location>
        <begin position="149"/>
        <end position="158"/>
    </location>
</feature>
<gene>
    <name evidence="7" type="ORF">Asppvi_007809</name>
</gene>
<dbReference type="InterPro" id="IPR010487">
    <property type="entry name" value="NGRN/Rrg9"/>
</dbReference>
<feature type="compositionally biased region" description="Polar residues" evidence="6">
    <location>
        <begin position="64"/>
        <end position="87"/>
    </location>
</feature>
<dbReference type="EMBL" id="BHVY01000005">
    <property type="protein sequence ID" value="GIJ88881.1"/>
    <property type="molecule type" value="Genomic_DNA"/>
</dbReference>
<dbReference type="Pfam" id="PF06413">
    <property type="entry name" value="Neugrin"/>
    <property type="match status" value="1"/>
</dbReference>
<comment type="caution">
    <text evidence="7">The sequence shown here is derived from an EMBL/GenBank/DDBJ whole genome shotgun (WGS) entry which is preliminary data.</text>
</comment>
<evidence type="ECO:0000256" key="5">
    <source>
        <dbReference type="ARBA" id="ARBA00022946"/>
    </source>
</evidence>
<name>A0A9P3BJI0_9EURO</name>